<keyword evidence="2" id="KW-1185">Reference proteome</keyword>
<sequence>MCSKFFRGVGLDALASTFCGTSISGISPVKRSTASSLASIGWCIGGFSSNDMRSPFGTEIFEMFIDYIEKLGKYIKKPVYGRGCRCPEGYHEHWRAKKRVLCNDCGKPTASACGRYKKHAKGYYVMQFYARKLNL</sequence>
<reference evidence="1 2" key="1">
    <citation type="submission" date="2018-06" db="EMBL/GenBank/DDBJ databases">
        <title>Comparative genomics reveals the genomic features of Rhizophagus irregularis, R. cerebriforme, R. diaphanum and Gigaspora rosea, and their symbiotic lifestyle signature.</title>
        <authorList>
            <person name="Morin E."/>
            <person name="San Clemente H."/>
            <person name="Chen E.C.H."/>
            <person name="De La Providencia I."/>
            <person name="Hainaut M."/>
            <person name="Kuo A."/>
            <person name="Kohler A."/>
            <person name="Murat C."/>
            <person name="Tang N."/>
            <person name="Roy S."/>
            <person name="Loubradou J."/>
            <person name="Henrissat B."/>
            <person name="Grigoriev I.V."/>
            <person name="Corradi N."/>
            <person name="Roux C."/>
            <person name="Martin F.M."/>
        </authorList>
    </citation>
    <scope>NUCLEOTIDE SEQUENCE [LARGE SCALE GENOMIC DNA]</scope>
    <source>
        <strain evidence="1 2">DAOM 194757</strain>
    </source>
</reference>
<evidence type="ECO:0000313" key="1">
    <source>
        <dbReference type="EMBL" id="RIB09306.1"/>
    </source>
</evidence>
<organism evidence="1 2">
    <name type="scientific">Gigaspora rosea</name>
    <dbReference type="NCBI Taxonomy" id="44941"/>
    <lineage>
        <taxon>Eukaryota</taxon>
        <taxon>Fungi</taxon>
        <taxon>Fungi incertae sedis</taxon>
        <taxon>Mucoromycota</taxon>
        <taxon>Glomeromycotina</taxon>
        <taxon>Glomeromycetes</taxon>
        <taxon>Diversisporales</taxon>
        <taxon>Gigasporaceae</taxon>
        <taxon>Gigaspora</taxon>
    </lineage>
</organism>
<evidence type="ECO:0000313" key="2">
    <source>
        <dbReference type="Proteomes" id="UP000266673"/>
    </source>
</evidence>
<gene>
    <name evidence="1" type="ORF">C2G38_2044424</name>
</gene>
<dbReference type="AlphaFoldDB" id="A0A397UQ84"/>
<name>A0A397UQ84_9GLOM</name>
<dbReference type="Proteomes" id="UP000266673">
    <property type="component" value="Unassembled WGS sequence"/>
</dbReference>
<accession>A0A397UQ84</accession>
<protein>
    <submittedName>
        <fullName evidence="1">Uncharacterized protein</fullName>
    </submittedName>
</protein>
<dbReference type="EMBL" id="QKWP01001391">
    <property type="protein sequence ID" value="RIB09306.1"/>
    <property type="molecule type" value="Genomic_DNA"/>
</dbReference>
<comment type="caution">
    <text evidence="1">The sequence shown here is derived from an EMBL/GenBank/DDBJ whole genome shotgun (WGS) entry which is preliminary data.</text>
</comment>
<proteinExistence type="predicted"/>
<dbReference type="OrthoDB" id="2430838at2759"/>